<organism evidence="1 2">
    <name type="scientific">Zancudomyces culisetae</name>
    <name type="common">Gut fungus</name>
    <name type="synonym">Smittium culisetae</name>
    <dbReference type="NCBI Taxonomy" id="1213189"/>
    <lineage>
        <taxon>Eukaryota</taxon>
        <taxon>Fungi</taxon>
        <taxon>Fungi incertae sedis</taxon>
        <taxon>Zoopagomycota</taxon>
        <taxon>Kickxellomycotina</taxon>
        <taxon>Harpellomycetes</taxon>
        <taxon>Harpellales</taxon>
        <taxon>Legeriomycetaceae</taxon>
        <taxon>Zancudomyces</taxon>
    </lineage>
</organism>
<name>A0A1R1PG41_ZANCU</name>
<sequence length="97" mass="10889">MTEKNPSEPKKDFLGNIGSGIMRAIEHGTSTRNYRIKNKSADSLEKKFTQMHIEKQTMKAIEARKLGYPATITCELNDCMWCTTHLPGLISGKSSQN</sequence>
<gene>
    <name evidence="1" type="ORF">AX774_g6618</name>
</gene>
<evidence type="ECO:0000313" key="2">
    <source>
        <dbReference type="Proteomes" id="UP000188320"/>
    </source>
</evidence>
<comment type="caution">
    <text evidence="1">The sequence shown here is derived from an EMBL/GenBank/DDBJ whole genome shotgun (WGS) entry which is preliminary data.</text>
</comment>
<protein>
    <submittedName>
        <fullName evidence="1">Uncharacterized protein</fullName>
    </submittedName>
</protein>
<keyword evidence="2" id="KW-1185">Reference proteome</keyword>
<evidence type="ECO:0000313" key="1">
    <source>
        <dbReference type="EMBL" id="OMH79955.1"/>
    </source>
</evidence>
<accession>A0A1R1PG41</accession>
<proteinExistence type="predicted"/>
<dbReference type="Proteomes" id="UP000188320">
    <property type="component" value="Unassembled WGS sequence"/>
</dbReference>
<dbReference type="AlphaFoldDB" id="A0A1R1PG41"/>
<reference evidence="2" key="1">
    <citation type="submission" date="2017-01" db="EMBL/GenBank/DDBJ databases">
        <authorList>
            <person name="Wang Y."/>
            <person name="White M."/>
            <person name="Kvist S."/>
            <person name="Moncalvo J.-M."/>
        </authorList>
    </citation>
    <scope>NUCLEOTIDE SEQUENCE [LARGE SCALE GENOMIC DNA]</scope>
    <source>
        <strain evidence="2">COL-18-3</strain>
    </source>
</reference>
<dbReference type="EMBL" id="LSSK01001350">
    <property type="protein sequence ID" value="OMH79955.1"/>
    <property type="molecule type" value="Genomic_DNA"/>
</dbReference>